<dbReference type="Gene3D" id="3.40.30.10">
    <property type="entry name" value="Glutaredoxin"/>
    <property type="match status" value="1"/>
</dbReference>
<dbReference type="OrthoDB" id="9793981at2"/>
<dbReference type="EMBL" id="CP003281">
    <property type="protein sequence ID" value="AFL85992.1"/>
    <property type="molecule type" value="Genomic_DNA"/>
</dbReference>
<dbReference type="AlphaFoldDB" id="I3Z9S4"/>
<dbReference type="eggNOG" id="ENOG502ZBVN">
    <property type="taxonomic scope" value="Bacteria"/>
</dbReference>
<organism evidence="2 3">
    <name type="scientific">Belliella baltica (strain DSM 15883 / CIP 108006 / LMG 21964 / BA134)</name>
    <dbReference type="NCBI Taxonomy" id="866536"/>
    <lineage>
        <taxon>Bacteria</taxon>
        <taxon>Pseudomonadati</taxon>
        <taxon>Bacteroidota</taxon>
        <taxon>Cytophagia</taxon>
        <taxon>Cytophagales</taxon>
        <taxon>Cyclobacteriaceae</taxon>
        <taxon>Belliella</taxon>
    </lineage>
</organism>
<dbReference type="Proteomes" id="UP000006050">
    <property type="component" value="Chromosome"/>
</dbReference>
<evidence type="ECO:0008006" key="4">
    <source>
        <dbReference type="Google" id="ProtNLM"/>
    </source>
</evidence>
<comment type="similarity">
    <text evidence="1">Belongs to the bacilliredoxin family.</text>
</comment>
<evidence type="ECO:0000313" key="2">
    <source>
        <dbReference type="EMBL" id="AFL85992.1"/>
    </source>
</evidence>
<gene>
    <name evidence="2" type="ordered locus">Belba_3491</name>
</gene>
<evidence type="ECO:0000313" key="3">
    <source>
        <dbReference type="Proteomes" id="UP000006050"/>
    </source>
</evidence>
<dbReference type="PANTHER" id="PTHR40052">
    <property type="entry name" value="UPF0403 PROTEIN YQIW-RELATED"/>
    <property type="match status" value="1"/>
</dbReference>
<proteinExistence type="inferred from homology"/>
<reference evidence="3" key="1">
    <citation type="submission" date="2012-06" db="EMBL/GenBank/DDBJ databases">
        <title>The complete genome of Belliella baltica DSM 15883.</title>
        <authorList>
            <person name="Lucas S."/>
            <person name="Copeland A."/>
            <person name="Lapidus A."/>
            <person name="Goodwin L."/>
            <person name="Pitluck S."/>
            <person name="Peters L."/>
            <person name="Mikhailova N."/>
            <person name="Davenport K."/>
            <person name="Kyrpides N."/>
            <person name="Mavromatis K."/>
            <person name="Pagani I."/>
            <person name="Ivanova N."/>
            <person name="Ovchinnikova G."/>
            <person name="Zeytun A."/>
            <person name="Detter J.C."/>
            <person name="Han C."/>
            <person name="Land M."/>
            <person name="Hauser L."/>
            <person name="Markowitz V."/>
            <person name="Cheng J.-F."/>
            <person name="Hugenholtz P."/>
            <person name="Woyke T."/>
            <person name="Wu D."/>
            <person name="Tindall B."/>
            <person name="Pomrenke H."/>
            <person name="Brambilla E."/>
            <person name="Klenk H.-P."/>
            <person name="Eisen J.A."/>
        </authorList>
    </citation>
    <scope>NUCLEOTIDE SEQUENCE [LARGE SCALE GENOMIC DNA]</scope>
    <source>
        <strain evidence="3">DSM 15883 / CIP 108006 / LMG 21964 / BA134</strain>
    </source>
</reference>
<dbReference type="STRING" id="866536.Belba_3491"/>
<dbReference type="RefSeq" id="WP_014773926.1">
    <property type="nucleotide sequence ID" value="NC_018010.1"/>
</dbReference>
<sequence length="139" mass="15324">MYPEDLIAPMRAELTDVGFQEFRTDEDVTNHLKDHKGTTFVVVNSVCGCAAGAARPGVRYALDKSSVKPTNLATVFAGNDVSAVNKIREAVLPYPPSSPAMALFKDGELVHFIERHHIEGRNAQMIGDHLVEVFEHFCK</sequence>
<dbReference type="Pfam" id="PF06491">
    <property type="entry name" value="Disulph_isomer"/>
    <property type="match status" value="1"/>
</dbReference>
<dbReference type="KEGG" id="bbd:Belba_3491"/>
<dbReference type="PANTHER" id="PTHR40052:SF2">
    <property type="entry name" value="BACILLIREDOXIN BRXA"/>
    <property type="match status" value="1"/>
</dbReference>
<keyword evidence="3" id="KW-1185">Reference proteome</keyword>
<dbReference type="PATRIC" id="fig|866536.3.peg.3614"/>
<name>I3Z9S4_BELBD</name>
<protein>
    <recommendedName>
        <fullName evidence="4">Bacillithiol system oxidoreductase, YphP/YqiW family</fullName>
    </recommendedName>
</protein>
<dbReference type="NCBIfam" id="TIGR04191">
    <property type="entry name" value="YphP_YqiW"/>
    <property type="match status" value="1"/>
</dbReference>
<dbReference type="InterPro" id="IPR009474">
    <property type="entry name" value="BrxB/BrxA"/>
</dbReference>
<evidence type="ECO:0000256" key="1">
    <source>
        <dbReference type="ARBA" id="ARBA00038305"/>
    </source>
</evidence>
<accession>I3Z9S4</accession>
<dbReference type="HOGENOM" id="CLU_132521_0_0_10"/>